<name>A0AC60Q520_IXOPE</name>
<dbReference type="EMBL" id="JABSTQ010009470">
    <property type="protein sequence ID" value="KAG0428882.1"/>
    <property type="molecule type" value="Genomic_DNA"/>
</dbReference>
<gene>
    <name evidence="1" type="ORF">HPB47_024155</name>
</gene>
<evidence type="ECO:0000313" key="1">
    <source>
        <dbReference type="EMBL" id="KAG0428882.1"/>
    </source>
</evidence>
<feature type="non-terminal residue" evidence="1">
    <location>
        <position position="1"/>
    </location>
</feature>
<protein>
    <submittedName>
        <fullName evidence="1">Uncharacterized protein</fullName>
    </submittedName>
</protein>
<keyword evidence="2" id="KW-1185">Reference proteome</keyword>
<proteinExistence type="predicted"/>
<sequence length="1566" mass="171601">GDMAQNGSAAQNAGDIDEGLYSRQLYVLGHEAMRRMATSDVLISGMQGLGVEIAKNVILSGVKSVTVHDDGTCTLADLSSQFYLNEGCLGKNRAEACVSALAELNTYVSVTAYTGPLTEEYLGRFRVVVLTDVPLSEQLRIGAFTHSQDIALVVAETRGLVGQIFCDFGKSFRVVDTNGEQPVSAMVASISKDKEAVVACLEETRHGFEDGDYVTFSEVHGMSEINGCPPMKVKVLGPYTFSVGDTSNFSDYVRGGVATQVKMPKDIKFKPLKVSLEAPEFVMSDFGKMERPAQFHLGFQALHAFQEKHGRLPGPWNKADAAEVVALAKERNASTAAKVDELDEKLISLLAQVSAGSLCPMQAVIGGIAAQELMKACSGKFNPIQQWFYFDALECLPTSGEVSEEHATSLLNTRYGAQACVLGAEVQKKLGLQKYFLVGAGAIGCELLKNFAMMGLGAEEGQIYITDMDVIERSNLNRQFLFRPWDVGKLKASTAAAAVKKMNPKVKITAHENRVGPDTEHVYNDDFFEELDGVANALDNVDTRIYMDRRCVYYRKPLLESGTLGTKGNVQVVIPHLTESYSSSQDPPEKSIPICTLKNFPNAIEHTLQWARDEFEGLFKQSAENAVHYLKDPRFMEKTLKLPGNQPLEVLEGVKQVLVDERPHSFADCVAWARLRFQDQYNNQIRQLLFNFPKDQTTSSGAPFWSGPKRCPHHIEFDPNEPLHMDYVVAAANLRAAMFGLPGSRDRDEVAKLLSRVHVPEFVPRSGVRIAVTDAEAQADTGSTDVDRLSVLQQELPSAASLASLPLTPLEFEKDDDSNFHMDFIVAASNLRAANYDIAPADRHRSKLIAGKIIPAIATTTSLVAGLVCLEMYKLVQGHDKLELFKNGFVNLALPFFGFSEPISAPKQKYYDHEFTLWDRFEVTGELTLKEFISYFKDKHELEITMLSQGVCMLYSFFMPNSKKKERLEQTMTEVVKNVSQKKLEPHVKALVFELCCNDRDGEDVEVPYNGTNLSETIEKIVKSNTVVIFSLSDDPVCKQTKGLFESLGAPFLAIEVDSDEYGPPLQDALSQRTGVSGLPQVFVGGEFLGGSEDTAVAYAKGNLGNLLAGLSDYDYDLVVIGGGSGGLAASKEAAKLGKRVAVCDFVKPSPQGTSWGLGGTCVNVGCIPKKLMHQAALLGQGIQDARKFGWNIPDGAVQFQWEVMCSNVRDYISSLNWKYRVQLRENKVQYLNAFAEFVDLHKVKVTDKKGKEKFITASDFILAMGERPKYPDIPGAREYAITSDDLFFLPHCPGKTLVVGASYVALECAGFLKAMGMDVTVMVRSILLRGFDQDMAERIGTYMAEEGIRFIRPCVPTKLERVEEGSPGRIVVTADADGKELVEEYNTVLFAVGRESCTRGIGLEKVGVEVNLKNGKVPAVAERTSVKHIFAVGDVLDGRPELTPVAIQAGILLARRLYGGSDVQCDYTNVPTTVFTPIEYGCIGYSEEDAISKFGEENIEDRILGFHYLGPNAGEVTQGFATAMKLGATKADLDATIGIHPTCAELFTTLSITKRSGTDAKQGGC</sequence>
<comment type="caution">
    <text evidence="1">The sequence shown here is derived from an EMBL/GenBank/DDBJ whole genome shotgun (WGS) entry which is preliminary data.</text>
</comment>
<reference evidence="1 2" key="1">
    <citation type="journal article" date="2020" name="Cell">
        <title>Large-Scale Comparative Analyses of Tick Genomes Elucidate Their Genetic Diversity and Vector Capacities.</title>
        <authorList>
            <consortium name="Tick Genome and Microbiome Consortium (TIGMIC)"/>
            <person name="Jia N."/>
            <person name="Wang J."/>
            <person name="Shi W."/>
            <person name="Du L."/>
            <person name="Sun Y."/>
            <person name="Zhan W."/>
            <person name="Jiang J.F."/>
            <person name="Wang Q."/>
            <person name="Zhang B."/>
            <person name="Ji P."/>
            <person name="Bell-Sakyi L."/>
            <person name="Cui X.M."/>
            <person name="Yuan T.T."/>
            <person name="Jiang B.G."/>
            <person name="Yang W.F."/>
            <person name="Lam T.T."/>
            <person name="Chang Q.C."/>
            <person name="Ding S.J."/>
            <person name="Wang X.J."/>
            <person name="Zhu J.G."/>
            <person name="Ruan X.D."/>
            <person name="Zhao L."/>
            <person name="Wei J.T."/>
            <person name="Ye R.Z."/>
            <person name="Que T.C."/>
            <person name="Du C.H."/>
            <person name="Zhou Y.H."/>
            <person name="Cheng J.X."/>
            <person name="Dai P.F."/>
            <person name="Guo W.B."/>
            <person name="Han X.H."/>
            <person name="Huang E.J."/>
            <person name="Li L.F."/>
            <person name="Wei W."/>
            <person name="Gao Y.C."/>
            <person name="Liu J.Z."/>
            <person name="Shao H.Z."/>
            <person name="Wang X."/>
            <person name="Wang C.C."/>
            <person name="Yang T.C."/>
            <person name="Huo Q.B."/>
            <person name="Li W."/>
            <person name="Chen H.Y."/>
            <person name="Chen S.E."/>
            <person name="Zhou L.G."/>
            <person name="Ni X.B."/>
            <person name="Tian J.H."/>
            <person name="Sheng Y."/>
            <person name="Liu T."/>
            <person name="Pan Y.S."/>
            <person name="Xia L.Y."/>
            <person name="Li J."/>
            <person name="Zhao F."/>
            <person name="Cao W.C."/>
        </authorList>
    </citation>
    <scope>NUCLEOTIDE SEQUENCE [LARGE SCALE GENOMIC DNA]</scope>
    <source>
        <strain evidence="1">Iper-2018</strain>
    </source>
</reference>
<evidence type="ECO:0000313" key="2">
    <source>
        <dbReference type="Proteomes" id="UP000805193"/>
    </source>
</evidence>
<organism evidence="1 2">
    <name type="scientific">Ixodes persulcatus</name>
    <name type="common">Taiga tick</name>
    <dbReference type="NCBI Taxonomy" id="34615"/>
    <lineage>
        <taxon>Eukaryota</taxon>
        <taxon>Metazoa</taxon>
        <taxon>Ecdysozoa</taxon>
        <taxon>Arthropoda</taxon>
        <taxon>Chelicerata</taxon>
        <taxon>Arachnida</taxon>
        <taxon>Acari</taxon>
        <taxon>Parasitiformes</taxon>
        <taxon>Ixodida</taxon>
        <taxon>Ixodoidea</taxon>
        <taxon>Ixodidae</taxon>
        <taxon>Ixodinae</taxon>
        <taxon>Ixodes</taxon>
    </lineage>
</organism>
<dbReference type="Proteomes" id="UP000805193">
    <property type="component" value="Unassembled WGS sequence"/>
</dbReference>
<accession>A0AC60Q520</accession>